<gene>
    <name evidence="6" type="ORF">EDM21_14160</name>
</gene>
<evidence type="ECO:0000256" key="4">
    <source>
        <dbReference type="PROSITE-ProRule" id="PRU00335"/>
    </source>
</evidence>
<dbReference type="InterPro" id="IPR036271">
    <property type="entry name" value="Tet_transcr_reg_TetR-rel_C_sf"/>
</dbReference>
<dbReference type="RefSeq" id="WP_157336359.1">
    <property type="nucleotide sequence ID" value="NZ_RHLK01000007.1"/>
</dbReference>
<comment type="caution">
    <text evidence="6">The sequence shown here is derived from an EMBL/GenBank/DDBJ whole genome shotgun (WGS) entry which is preliminary data.</text>
</comment>
<keyword evidence="1" id="KW-0805">Transcription regulation</keyword>
<dbReference type="Gene3D" id="1.10.357.10">
    <property type="entry name" value="Tetracycline Repressor, domain 2"/>
    <property type="match status" value="1"/>
</dbReference>
<dbReference type="OrthoDB" id="9810023at2"/>
<dbReference type="PANTHER" id="PTHR47506">
    <property type="entry name" value="TRANSCRIPTIONAL REGULATORY PROTEIN"/>
    <property type="match status" value="1"/>
</dbReference>
<evidence type="ECO:0000256" key="1">
    <source>
        <dbReference type="ARBA" id="ARBA00023015"/>
    </source>
</evidence>
<keyword evidence="3" id="KW-0804">Transcription</keyword>
<dbReference type="AlphaFoldDB" id="A0A7X3K032"/>
<proteinExistence type="predicted"/>
<keyword evidence="7" id="KW-1185">Reference proteome</keyword>
<dbReference type="SUPFAM" id="SSF46689">
    <property type="entry name" value="Homeodomain-like"/>
    <property type="match status" value="1"/>
</dbReference>
<evidence type="ECO:0000259" key="5">
    <source>
        <dbReference type="PROSITE" id="PS50977"/>
    </source>
</evidence>
<dbReference type="PROSITE" id="PS50977">
    <property type="entry name" value="HTH_TETR_2"/>
    <property type="match status" value="1"/>
</dbReference>
<sequence length="191" mass="21085">MATKPSSYENIVNTAARLFIVQGYHATGLNQIISESGSPKGSLYYYFPNGKEELALECIKRANLFVQDQLRDSFAPIADPVLAVQSLLRRLAEEAADCKYKEPMPIGYWASAETAAVSEALRMASQTAFEDWQNIYAEKLLAAGFNKSKAAELGLLLVSMIEGAMLLMITLRDNKPLLTLSAHIPVLLRKE</sequence>
<dbReference type="SUPFAM" id="SSF48498">
    <property type="entry name" value="Tetracyclin repressor-like, C-terminal domain"/>
    <property type="match status" value="1"/>
</dbReference>
<feature type="DNA-binding region" description="H-T-H motif" evidence="4">
    <location>
        <begin position="28"/>
        <end position="47"/>
    </location>
</feature>
<accession>A0A7X3K032</accession>
<reference evidence="6 7" key="1">
    <citation type="journal article" date="2019" name="Microorganisms">
        <title>Paenibacillus lutrae sp. nov., A Chitinolytic Species Isolated from A River Otter in Castril Natural Park, Granada, Spain.</title>
        <authorList>
            <person name="Rodriguez M."/>
            <person name="Reina J.C."/>
            <person name="Bejar V."/>
            <person name="Llamas I."/>
        </authorList>
    </citation>
    <scope>NUCLEOTIDE SEQUENCE [LARGE SCALE GENOMIC DNA]</scope>
    <source>
        <strain evidence="6 7">N10</strain>
    </source>
</reference>
<evidence type="ECO:0000256" key="3">
    <source>
        <dbReference type="ARBA" id="ARBA00023163"/>
    </source>
</evidence>
<dbReference type="Proteomes" id="UP000490800">
    <property type="component" value="Unassembled WGS sequence"/>
</dbReference>
<dbReference type="PANTHER" id="PTHR47506:SF3">
    <property type="entry name" value="HTH-TYPE TRANSCRIPTIONAL REGULATOR LMRA"/>
    <property type="match status" value="1"/>
</dbReference>
<protein>
    <submittedName>
        <fullName evidence="6">TetR family transcriptional regulator</fullName>
    </submittedName>
</protein>
<dbReference type="InterPro" id="IPR001647">
    <property type="entry name" value="HTH_TetR"/>
</dbReference>
<evidence type="ECO:0000256" key="2">
    <source>
        <dbReference type="ARBA" id="ARBA00023125"/>
    </source>
</evidence>
<dbReference type="InterPro" id="IPR009057">
    <property type="entry name" value="Homeodomain-like_sf"/>
</dbReference>
<evidence type="ECO:0000313" key="7">
    <source>
        <dbReference type="Proteomes" id="UP000490800"/>
    </source>
</evidence>
<dbReference type="Pfam" id="PF21993">
    <property type="entry name" value="TetR_C_13_2"/>
    <property type="match status" value="1"/>
</dbReference>
<dbReference type="EMBL" id="RHLK01000007">
    <property type="protein sequence ID" value="MVP00652.1"/>
    <property type="molecule type" value="Genomic_DNA"/>
</dbReference>
<keyword evidence="2 4" id="KW-0238">DNA-binding</keyword>
<dbReference type="GO" id="GO:0003677">
    <property type="term" value="F:DNA binding"/>
    <property type="evidence" value="ECO:0007669"/>
    <property type="project" value="UniProtKB-UniRule"/>
</dbReference>
<organism evidence="6 7">
    <name type="scientific">Paenibacillus lutrae</name>
    <dbReference type="NCBI Taxonomy" id="2078573"/>
    <lineage>
        <taxon>Bacteria</taxon>
        <taxon>Bacillati</taxon>
        <taxon>Bacillota</taxon>
        <taxon>Bacilli</taxon>
        <taxon>Bacillales</taxon>
        <taxon>Paenibacillaceae</taxon>
        <taxon>Paenibacillus</taxon>
    </lineage>
</organism>
<evidence type="ECO:0000313" key="6">
    <source>
        <dbReference type="EMBL" id="MVP00652.1"/>
    </source>
</evidence>
<dbReference type="PRINTS" id="PR00455">
    <property type="entry name" value="HTHTETR"/>
</dbReference>
<dbReference type="Pfam" id="PF00440">
    <property type="entry name" value="TetR_N"/>
    <property type="match status" value="1"/>
</dbReference>
<dbReference type="InterPro" id="IPR054156">
    <property type="entry name" value="YxaF_TetR_C"/>
</dbReference>
<name>A0A7X3K032_9BACL</name>
<feature type="domain" description="HTH tetR-type" evidence="5">
    <location>
        <begin position="5"/>
        <end position="65"/>
    </location>
</feature>